<gene>
    <name evidence="2" type="ORF">ERS075527_02306</name>
    <name evidence="3" type="ORF">ERS075579_00967</name>
</gene>
<dbReference type="Proteomes" id="UP000038487">
    <property type="component" value="Unassembled WGS sequence"/>
</dbReference>
<feature type="transmembrane region" description="Helical" evidence="1">
    <location>
        <begin position="17"/>
        <end position="38"/>
    </location>
</feature>
<evidence type="ECO:0000313" key="2">
    <source>
        <dbReference type="EMBL" id="CPT29679.1"/>
    </source>
</evidence>
<sequence>MGVVAAERIKVCTSRSAVWCSLLALALGVGLAGLQGGSASIYAPISPGDAAGGAALVGVPLLMVLAAMTVTNENRTAMVRTTFQATPNRLTVIGAKALVAGGWVAVVTAVTALTSMALVRAMAGPVAGANLALDSTGVWNTVGAVTVYAFLCAVLAVAVGVLLKHTAGAVAVLLLWPTVLELMLGWLTDAGKALQPFLPFANGIRFTGVPWYTSDGVRFVWDATGSLIYFATVVVITLVAALVVVQRRDV</sequence>
<organism evidence="3 5">
    <name type="scientific">Mycobacteroides abscessus</name>
    <dbReference type="NCBI Taxonomy" id="36809"/>
    <lineage>
        <taxon>Bacteria</taxon>
        <taxon>Bacillati</taxon>
        <taxon>Actinomycetota</taxon>
        <taxon>Actinomycetes</taxon>
        <taxon>Mycobacteriales</taxon>
        <taxon>Mycobacteriaceae</taxon>
        <taxon>Mycobacteroides</taxon>
    </lineage>
</organism>
<keyword evidence="1" id="KW-0472">Membrane</keyword>
<feature type="transmembrane region" description="Helical" evidence="1">
    <location>
        <begin position="50"/>
        <end position="70"/>
    </location>
</feature>
<evidence type="ECO:0000313" key="5">
    <source>
        <dbReference type="Proteomes" id="UP000045782"/>
    </source>
</evidence>
<dbReference type="EMBL" id="CSUW01000005">
    <property type="protein sequence ID" value="CPT29679.1"/>
    <property type="molecule type" value="Genomic_DNA"/>
</dbReference>
<feature type="transmembrane region" description="Helical" evidence="1">
    <location>
        <begin position="90"/>
        <end position="118"/>
    </location>
</feature>
<evidence type="ECO:0000313" key="4">
    <source>
        <dbReference type="Proteomes" id="UP000038487"/>
    </source>
</evidence>
<name>A0A0U0YH22_9MYCO</name>
<proteinExistence type="predicted"/>
<dbReference type="Proteomes" id="UP000045782">
    <property type="component" value="Unassembled WGS sequence"/>
</dbReference>
<feature type="transmembrane region" description="Helical" evidence="1">
    <location>
        <begin position="170"/>
        <end position="188"/>
    </location>
</feature>
<protein>
    <submittedName>
        <fullName evidence="2 3">ABC transporter, membrane protein</fullName>
    </submittedName>
</protein>
<dbReference type="EMBL" id="CSWP01000002">
    <property type="protein sequence ID" value="CPV38823.1"/>
    <property type="molecule type" value="Genomic_DNA"/>
</dbReference>
<evidence type="ECO:0000256" key="1">
    <source>
        <dbReference type="SAM" id="Phobius"/>
    </source>
</evidence>
<reference evidence="3 5" key="2">
    <citation type="submission" date="2015-03" db="EMBL/GenBank/DDBJ databases">
        <authorList>
            <person name="Murphy D."/>
        </authorList>
    </citation>
    <scope>NUCLEOTIDE SEQUENCE [LARGE SCALE GENOMIC DNA]</scope>
    <source>
        <strain evidence="3 5">PAP088</strain>
    </source>
</reference>
<keyword evidence="1" id="KW-1133">Transmembrane helix</keyword>
<accession>A0A0U0YH22</accession>
<feature type="transmembrane region" description="Helical" evidence="1">
    <location>
        <begin position="138"/>
        <end position="163"/>
    </location>
</feature>
<evidence type="ECO:0000313" key="3">
    <source>
        <dbReference type="EMBL" id="CPV38823.1"/>
    </source>
</evidence>
<feature type="transmembrane region" description="Helical" evidence="1">
    <location>
        <begin position="227"/>
        <end position="245"/>
    </location>
</feature>
<dbReference type="RefSeq" id="WP_005062388.1">
    <property type="nucleotide sequence ID" value="NZ_CP014951.1"/>
</dbReference>
<reference evidence="2 4" key="1">
    <citation type="submission" date="2015-03" db="EMBL/GenBank/DDBJ databases">
        <authorList>
            <consortium name="Pathogen Informatics"/>
            <person name="Murphy D."/>
        </authorList>
    </citation>
    <scope>NUCLEOTIDE SEQUENCE [LARGE SCALE GENOMIC DNA]</scope>
    <source>
        <strain evidence="2 4">PAP036</strain>
    </source>
</reference>
<dbReference type="AlphaFoldDB" id="A0A0U0YH22"/>
<keyword evidence="1" id="KW-0812">Transmembrane</keyword>